<dbReference type="Proteomes" id="UP000318571">
    <property type="component" value="Chromosome 12"/>
</dbReference>
<dbReference type="EMBL" id="VCGU01000001">
    <property type="protein sequence ID" value="TRY80779.1"/>
    <property type="molecule type" value="Genomic_DNA"/>
</dbReference>
<dbReference type="AlphaFoldDB" id="A0A553PSX2"/>
<reference evidence="1 2" key="1">
    <citation type="journal article" date="2018" name="Nat. Ecol. Evol.">
        <title>Genomic signatures of mitonuclear coevolution across populations of Tigriopus californicus.</title>
        <authorList>
            <person name="Barreto F.S."/>
            <person name="Watson E.T."/>
            <person name="Lima T.G."/>
            <person name="Willett C.S."/>
            <person name="Edmands S."/>
            <person name="Li W."/>
            <person name="Burton R.S."/>
        </authorList>
    </citation>
    <scope>NUCLEOTIDE SEQUENCE [LARGE SCALE GENOMIC DNA]</scope>
    <source>
        <strain evidence="1 2">San Diego</strain>
    </source>
</reference>
<name>A0A553PSX2_TIGCA</name>
<sequence>MWVFAIRDPVSFPKATDLQRNELFQIARVQAQDEPVLYYLIDSNKQQVRGAFYKEQLIKANKPKDDTFLRRRRNHQKNQQQDSGEVSRVQIECLDPQ</sequence>
<proteinExistence type="predicted"/>
<gene>
    <name evidence="1" type="ORF">TCAL_13944</name>
</gene>
<keyword evidence="2" id="KW-1185">Reference proteome</keyword>
<evidence type="ECO:0000313" key="2">
    <source>
        <dbReference type="Proteomes" id="UP000318571"/>
    </source>
</evidence>
<evidence type="ECO:0000313" key="1">
    <source>
        <dbReference type="EMBL" id="TRY80779.1"/>
    </source>
</evidence>
<accession>A0A553PSX2</accession>
<protein>
    <submittedName>
        <fullName evidence="1">Uncharacterized protein</fullName>
    </submittedName>
</protein>
<organism evidence="1 2">
    <name type="scientific">Tigriopus californicus</name>
    <name type="common">Marine copepod</name>
    <dbReference type="NCBI Taxonomy" id="6832"/>
    <lineage>
        <taxon>Eukaryota</taxon>
        <taxon>Metazoa</taxon>
        <taxon>Ecdysozoa</taxon>
        <taxon>Arthropoda</taxon>
        <taxon>Crustacea</taxon>
        <taxon>Multicrustacea</taxon>
        <taxon>Hexanauplia</taxon>
        <taxon>Copepoda</taxon>
        <taxon>Harpacticoida</taxon>
        <taxon>Harpacticidae</taxon>
        <taxon>Tigriopus</taxon>
    </lineage>
</organism>
<comment type="caution">
    <text evidence="1">The sequence shown here is derived from an EMBL/GenBank/DDBJ whole genome shotgun (WGS) entry which is preliminary data.</text>
</comment>